<comment type="caution">
    <text evidence="3">The sequence shown here is derived from an EMBL/GenBank/DDBJ whole genome shotgun (WGS) entry which is preliminary data.</text>
</comment>
<evidence type="ECO:0008006" key="5">
    <source>
        <dbReference type="Google" id="ProtNLM"/>
    </source>
</evidence>
<dbReference type="RefSeq" id="WP_207327007.1">
    <property type="nucleotide sequence ID" value="NZ_JAFMYW010000001.1"/>
</dbReference>
<name>A0ABS3JAR9_9BACT</name>
<feature type="signal peptide" evidence="2">
    <location>
        <begin position="1"/>
        <end position="37"/>
    </location>
</feature>
<accession>A0ABS3JAR9</accession>
<feature type="chain" id="PRO_5047015250" description="Outer membrane protein beta-barrel domain-containing protein" evidence="2">
    <location>
        <begin position="38"/>
        <end position="269"/>
    </location>
</feature>
<evidence type="ECO:0000256" key="2">
    <source>
        <dbReference type="SAM" id="SignalP"/>
    </source>
</evidence>
<evidence type="ECO:0000313" key="3">
    <source>
        <dbReference type="EMBL" id="MBO0947085.1"/>
    </source>
</evidence>
<dbReference type="Proteomes" id="UP000664628">
    <property type="component" value="Unassembled WGS sequence"/>
</dbReference>
<keyword evidence="4" id="KW-1185">Reference proteome</keyword>
<protein>
    <recommendedName>
        <fullName evidence="5">Outer membrane protein beta-barrel domain-containing protein</fullName>
    </recommendedName>
</protein>
<feature type="region of interest" description="Disordered" evidence="1">
    <location>
        <begin position="37"/>
        <end position="96"/>
    </location>
</feature>
<dbReference type="SUPFAM" id="SSF56925">
    <property type="entry name" value="OMPA-like"/>
    <property type="match status" value="1"/>
</dbReference>
<keyword evidence="2" id="KW-0732">Signal</keyword>
<dbReference type="InterPro" id="IPR011250">
    <property type="entry name" value="OMP/PagP_B-barrel"/>
</dbReference>
<evidence type="ECO:0000256" key="1">
    <source>
        <dbReference type="SAM" id="MobiDB-lite"/>
    </source>
</evidence>
<reference evidence="3 4" key="1">
    <citation type="submission" date="2021-03" db="EMBL/GenBank/DDBJ databases">
        <title>Fibrella sp. HMF5405 genome sequencing and assembly.</title>
        <authorList>
            <person name="Kang H."/>
            <person name="Kim H."/>
            <person name="Bae S."/>
            <person name="Joh K."/>
        </authorList>
    </citation>
    <scope>NUCLEOTIDE SEQUENCE [LARGE SCALE GENOMIC DNA]</scope>
    <source>
        <strain evidence="3 4">HMF5405</strain>
    </source>
</reference>
<gene>
    <name evidence="3" type="ORF">J2I46_00715</name>
</gene>
<organism evidence="3 4">
    <name type="scientific">Fibrella forsythiae</name>
    <dbReference type="NCBI Taxonomy" id="2817061"/>
    <lineage>
        <taxon>Bacteria</taxon>
        <taxon>Pseudomonadati</taxon>
        <taxon>Bacteroidota</taxon>
        <taxon>Cytophagia</taxon>
        <taxon>Cytophagales</taxon>
        <taxon>Spirosomataceae</taxon>
        <taxon>Fibrella</taxon>
    </lineage>
</organism>
<evidence type="ECO:0000313" key="4">
    <source>
        <dbReference type="Proteomes" id="UP000664628"/>
    </source>
</evidence>
<sequence length="269" mass="30280">MRQLWPTTIMYTNNRNWMGSWSVVLLLWLSVTTLALAQQQQPTPSPKKNDKKSVRARRPRRPQPVINAYKPAFTRKGAPRKLSPDQLWDAKPDSTRPNRGPFRLLVYASTGTSVYSAPIRTPGSLSDEHQNRWSAPISLRVMWQTDHRLRLGVETGFVNMYSYSGTANDQVARVRVSAIPILAVFSMSVVKRFALYAGTGPYLINSHLDYGGVTRGSTFSIGWMAAGTYTQPISRNLGIAAEVKWYDATQTDDACLMLQATLVWRALTW</sequence>
<proteinExistence type="predicted"/>
<dbReference type="EMBL" id="JAFMYW010000001">
    <property type="protein sequence ID" value="MBO0947085.1"/>
    <property type="molecule type" value="Genomic_DNA"/>
</dbReference>